<evidence type="ECO:0000256" key="1">
    <source>
        <dbReference type="SAM" id="MobiDB-lite"/>
    </source>
</evidence>
<keyword evidence="3" id="KW-1185">Reference proteome</keyword>
<dbReference type="RefSeq" id="XP_002585216.1">
    <property type="nucleotide sequence ID" value="XM_002585170.1"/>
</dbReference>
<feature type="region of interest" description="Disordered" evidence="1">
    <location>
        <begin position="1"/>
        <end position="28"/>
    </location>
</feature>
<sequence length="164" mass="17905">MENVPAINKEPAPAAATGEKADNPDGPPVSELAAREVKCWLHNTLNVALYRDGETIAHGKWTTDMYPPEIVEAGEWAKWQTQSDGMMTGTEGTTNYKIFISDDANEVVSNAEEDTVVQMWWANPFSGGNQYNAGIVGPRRNDYKIKVDGGGGNHSTVTYTLSKK</sequence>
<dbReference type="OrthoDB" id="2322698at2759"/>
<dbReference type="EMBL" id="CH476617">
    <property type="protein sequence ID" value="EEP81063.1"/>
    <property type="molecule type" value="Genomic_DNA"/>
</dbReference>
<accession>C4JTW6</accession>
<dbReference type="Proteomes" id="UP000002058">
    <property type="component" value="Unassembled WGS sequence"/>
</dbReference>
<protein>
    <submittedName>
        <fullName evidence="2">Uncharacterized protein</fullName>
    </submittedName>
</protein>
<dbReference type="VEuPathDB" id="FungiDB:UREG_05905"/>
<dbReference type="KEGG" id="ure:UREG_05905"/>
<dbReference type="OMA" id="TWTENEY"/>
<gene>
    <name evidence="2" type="ORF">UREG_05905</name>
</gene>
<evidence type="ECO:0000313" key="3">
    <source>
        <dbReference type="Proteomes" id="UP000002058"/>
    </source>
</evidence>
<dbReference type="InParanoid" id="C4JTW6"/>
<name>C4JTW6_UNCRE</name>
<dbReference type="HOGENOM" id="CLU_1620299_0_0_1"/>
<dbReference type="AlphaFoldDB" id="C4JTW6"/>
<organism evidence="2 3">
    <name type="scientific">Uncinocarpus reesii (strain UAMH 1704)</name>
    <dbReference type="NCBI Taxonomy" id="336963"/>
    <lineage>
        <taxon>Eukaryota</taxon>
        <taxon>Fungi</taxon>
        <taxon>Dikarya</taxon>
        <taxon>Ascomycota</taxon>
        <taxon>Pezizomycotina</taxon>
        <taxon>Eurotiomycetes</taxon>
        <taxon>Eurotiomycetidae</taxon>
        <taxon>Onygenales</taxon>
        <taxon>Onygenaceae</taxon>
        <taxon>Uncinocarpus</taxon>
    </lineage>
</organism>
<dbReference type="Gene3D" id="2.60.270.50">
    <property type="match status" value="1"/>
</dbReference>
<dbReference type="GeneID" id="8444298"/>
<reference evidence="3" key="1">
    <citation type="journal article" date="2009" name="Genome Res.">
        <title>Comparative genomic analyses of the human fungal pathogens Coccidioides and their relatives.</title>
        <authorList>
            <person name="Sharpton T.J."/>
            <person name="Stajich J.E."/>
            <person name="Rounsley S.D."/>
            <person name="Gardner M.J."/>
            <person name="Wortman J.R."/>
            <person name="Jordar V.S."/>
            <person name="Maiti R."/>
            <person name="Kodira C.D."/>
            <person name="Neafsey D.E."/>
            <person name="Zeng Q."/>
            <person name="Hung C.-Y."/>
            <person name="McMahan C."/>
            <person name="Muszewska A."/>
            <person name="Grynberg M."/>
            <person name="Mandel M.A."/>
            <person name="Kellner E.M."/>
            <person name="Barker B.M."/>
            <person name="Galgiani J.N."/>
            <person name="Orbach M.J."/>
            <person name="Kirkland T.N."/>
            <person name="Cole G.T."/>
            <person name="Henn M.R."/>
            <person name="Birren B.W."/>
            <person name="Taylor J.W."/>
        </authorList>
    </citation>
    <scope>NUCLEOTIDE SEQUENCE [LARGE SCALE GENOMIC DNA]</scope>
    <source>
        <strain evidence="3">UAMH 1704</strain>
    </source>
</reference>
<proteinExistence type="predicted"/>
<evidence type="ECO:0000313" key="2">
    <source>
        <dbReference type="EMBL" id="EEP81063.1"/>
    </source>
</evidence>